<evidence type="ECO:0000313" key="2">
    <source>
        <dbReference type="Proteomes" id="UP000759131"/>
    </source>
</evidence>
<reference evidence="1" key="1">
    <citation type="submission" date="2020-11" db="EMBL/GenBank/DDBJ databases">
        <authorList>
            <person name="Tran Van P."/>
        </authorList>
    </citation>
    <scope>NUCLEOTIDE SEQUENCE</scope>
</reference>
<proteinExistence type="predicted"/>
<dbReference type="AlphaFoldDB" id="A0A7R9L4L9"/>
<dbReference type="EMBL" id="CAJPIZ010015536">
    <property type="protein sequence ID" value="CAG2115315.1"/>
    <property type="molecule type" value="Genomic_DNA"/>
</dbReference>
<dbReference type="Proteomes" id="UP000759131">
    <property type="component" value="Unassembled WGS sequence"/>
</dbReference>
<accession>A0A7R9L4L9</accession>
<protein>
    <submittedName>
        <fullName evidence="1">Uncharacterized protein</fullName>
    </submittedName>
</protein>
<keyword evidence="2" id="KW-1185">Reference proteome</keyword>
<organism evidence="1">
    <name type="scientific">Medioppia subpectinata</name>
    <dbReference type="NCBI Taxonomy" id="1979941"/>
    <lineage>
        <taxon>Eukaryota</taxon>
        <taxon>Metazoa</taxon>
        <taxon>Ecdysozoa</taxon>
        <taxon>Arthropoda</taxon>
        <taxon>Chelicerata</taxon>
        <taxon>Arachnida</taxon>
        <taxon>Acari</taxon>
        <taxon>Acariformes</taxon>
        <taxon>Sarcoptiformes</taxon>
        <taxon>Oribatida</taxon>
        <taxon>Brachypylina</taxon>
        <taxon>Oppioidea</taxon>
        <taxon>Oppiidae</taxon>
        <taxon>Medioppia</taxon>
    </lineage>
</organism>
<feature type="non-terminal residue" evidence="1">
    <location>
        <position position="1"/>
    </location>
</feature>
<gene>
    <name evidence="1" type="ORF">OSB1V03_LOCUS15278</name>
</gene>
<dbReference type="EMBL" id="OC870111">
    <property type="protein sequence ID" value="CAD7634885.1"/>
    <property type="molecule type" value="Genomic_DNA"/>
</dbReference>
<evidence type="ECO:0000313" key="1">
    <source>
        <dbReference type="EMBL" id="CAD7634885.1"/>
    </source>
</evidence>
<sequence>MRHVIPRVLFGRCPLATKVCLNKPMAKMSTKCFRADRLNAVETNVWVEFIELARQYPCLN</sequence>
<name>A0A7R9L4L9_9ACAR</name>